<protein>
    <submittedName>
        <fullName evidence="1">Uncharacterized protein</fullName>
    </submittedName>
</protein>
<dbReference type="STRING" id="1577474.GA0111570_101139"/>
<accession>A0A1G6GCZ9</accession>
<reference evidence="1 2" key="1">
    <citation type="submission" date="2016-06" db="EMBL/GenBank/DDBJ databases">
        <authorList>
            <person name="Olsen C.W."/>
            <person name="Carey S."/>
            <person name="Hinshaw L."/>
            <person name="Karasin A.I."/>
        </authorList>
    </citation>
    <scope>NUCLEOTIDE SEQUENCE [LARGE SCALE GENOMIC DNA]</scope>
    <source>
        <strain evidence="1 2">LZ-22</strain>
    </source>
</reference>
<gene>
    <name evidence="1" type="ORF">GA0111570_101139</name>
</gene>
<dbReference type="Proteomes" id="UP000199086">
    <property type="component" value="Unassembled WGS sequence"/>
</dbReference>
<dbReference type="AlphaFoldDB" id="A0A1G6GCZ9"/>
<proteinExistence type="predicted"/>
<dbReference type="RefSeq" id="WP_139283104.1">
    <property type="nucleotide sequence ID" value="NZ_FMYF01000001.1"/>
</dbReference>
<evidence type="ECO:0000313" key="1">
    <source>
        <dbReference type="EMBL" id="SDB79868.1"/>
    </source>
</evidence>
<sequence>MQTDPVEFVINCFERNIDLVTAPGFLSAAVAQHDYGFQLRTLLVNNVQDRGRAEVLAQGAVERGEVDRYFFVEDLLERALTSSGFREADFGRFLHWSDCCLVALILEGPDLLCYADVDLGFAEPYDWITPALDVMARDARVAVGNPTWAMPDGGSTVAIEADEAGPGYFLGYGFTDQIFLVRRSLLAGSLRRRPVPQWLDCPVSTRFPGAALGLFFEQLVDSFLRRHHLMRVTITGATFEAVPLSSYPVASLVERLRARRNSLIVAFLTRLRRRYPGLALSPRLRMTGLLDPAFSPAKLGA</sequence>
<dbReference type="OrthoDB" id="628799at2"/>
<name>A0A1G6GCZ9_9ACTN</name>
<keyword evidence="2" id="KW-1185">Reference proteome</keyword>
<evidence type="ECO:0000313" key="2">
    <source>
        <dbReference type="Proteomes" id="UP000199086"/>
    </source>
</evidence>
<dbReference type="EMBL" id="FMYF01000001">
    <property type="protein sequence ID" value="SDB79868.1"/>
    <property type="molecule type" value="Genomic_DNA"/>
</dbReference>
<organism evidence="1 2">
    <name type="scientific">Raineyella antarctica</name>
    <dbReference type="NCBI Taxonomy" id="1577474"/>
    <lineage>
        <taxon>Bacteria</taxon>
        <taxon>Bacillati</taxon>
        <taxon>Actinomycetota</taxon>
        <taxon>Actinomycetes</taxon>
        <taxon>Propionibacteriales</taxon>
        <taxon>Propionibacteriaceae</taxon>
        <taxon>Raineyella</taxon>
    </lineage>
</organism>